<accession>A0A7R8MJJ2</accession>
<evidence type="ECO:0000313" key="2">
    <source>
        <dbReference type="Proteomes" id="UP000596247"/>
    </source>
</evidence>
<reference evidence="1 2" key="1">
    <citation type="submission" date="2020-09" db="EMBL/GenBank/DDBJ databases">
        <authorList>
            <person name="Jameson E."/>
        </authorList>
    </citation>
    <scope>NUCLEOTIDE SEQUENCE [LARGE SCALE GENOMIC DNA]</scope>
</reference>
<protein>
    <submittedName>
        <fullName evidence="1">Uncharacterized protein</fullName>
    </submittedName>
</protein>
<proteinExistence type="predicted"/>
<keyword evidence="2" id="KW-1185">Reference proteome</keyword>
<evidence type="ECO:0000313" key="1">
    <source>
        <dbReference type="EMBL" id="CAD5236158.1"/>
    </source>
</evidence>
<name>A0A7R8MJJ2_9CAUD</name>
<gene>
    <name evidence="1" type="ORF">LLCLJKAH_00169</name>
</gene>
<dbReference type="Proteomes" id="UP000596247">
    <property type="component" value="Chromosome"/>
</dbReference>
<organism evidence="1 2">
    <name type="scientific">Klebsiella phage vB_KvM-Eowyn</name>
    <dbReference type="NCBI Taxonomy" id="2762819"/>
    <lineage>
        <taxon>Viruses</taxon>
        <taxon>Duplodnaviria</taxon>
        <taxon>Heunggongvirae</taxon>
        <taxon>Uroviricota</taxon>
        <taxon>Caudoviricetes</taxon>
        <taxon>Chimalliviridae</taxon>
        <taxon>Eowynvirus</taxon>
        <taxon>Eowynvirus eowyn</taxon>
    </lineage>
</organism>
<dbReference type="EMBL" id="LR881104">
    <property type="protein sequence ID" value="CAD5236158.1"/>
    <property type="molecule type" value="Genomic_DNA"/>
</dbReference>
<sequence>MWLRKLFIRLLPARIKRAFVLTGLYSILTKQTQINPEVLASLNESLRLVSNPSSLQFPAMMAYWLDMPGLAGLDNPVQLIEEVTNKLPTYWKYGIELDFKHDLQELVKYIRPGTYFSNMVVQPNVFPHSASWHRT</sequence>